<dbReference type="SUPFAM" id="SSF51905">
    <property type="entry name" value="FAD/NAD(P)-binding domain"/>
    <property type="match status" value="1"/>
</dbReference>
<reference evidence="2" key="1">
    <citation type="submission" date="2020-08" db="EMBL/GenBank/DDBJ databases">
        <title>Genome public.</title>
        <authorList>
            <person name="Liu C."/>
            <person name="Sun Q."/>
        </authorList>
    </citation>
    <scope>NUCLEOTIDE SEQUENCE</scope>
    <source>
        <strain evidence="2">NSJ-15</strain>
    </source>
</reference>
<name>A0A8J6TYM2_9FIRM</name>
<dbReference type="PRINTS" id="PR00420">
    <property type="entry name" value="RNGMNOXGNASE"/>
</dbReference>
<dbReference type="AlphaFoldDB" id="A0A8J6TYM2"/>
<comment type="caution">
    <text evidence="2">The sequence shown here is derived from an EMBL/GenBank/DDBJ whole genome shotgun (WGS) entry which is preliminary data.</text>
</comment>
<dbReference type="PANTHER" id="PTHR42685">
    <property type="entry name" value="GERANYLGERANYL DIPHOSPHATE REDUCTASE"/>
    <property type="match status" value="1"/>
</dbReference>
<dbReference type="Gene3D" id="3.50.50.60">
    <property type="entry name" value="FAD/NAD(P)-binding domain"/>
    <property type="match status" value="1"/>
</dbReference>
<dbReference type="PANTHER" id="PTHR42685:SF22">
    <property type="entry name" value="CONDITIONED MEDIUM FACTOR RECEPTOR 1"/>
    <property type="match status" value="1"/>
</dbReference>
<dbReference type="InterPro" id="IPR050407">
    <property type="entry name" value="Geranylgeranyl_reductase"/>
</dbReference>
<keyword evidence="3" id="KW-1185">Reference proteome</keyword>
<sequence length="351" mass="39725">MEFYDVAIIGLGPAGSILARFLDSRYRVIAIDKKCGEEGGFQKPCGGLISSEAQKVLASFDLPLPKELLVDPQIFAVKTIDLKSRLIQHYQRCYINLDRHKFDLWLESLIPSGVEIHSHAVCKQIKRDKSGFAVTYSENGDIDTIHAKYLVGADGANSLVRRTFFPNKKIRQYLAIQQWFTETHQNPFYSCIFDPETTDCCAWSISKDRQFIYGGAFPAKHAKERFERQKQKLEKIGFRFGKPLKTEACLVLRPFAPWEFCCGEDNVFLIGEAAGFVSPSSLEGISSALVSAKGLSSVLNSGSGNLNRRYWVGTMGLRMKLFLKMLKCPFMYRPFLRRLVMKSGLQSIKMK</sequence>
<feature type="domain" description="FAD-binding" evidence="1">
    <location>
        <begin position="112"/>
        <end position="289"/>
    </location>
</feature>
<dbReference type="EMBL" id="JACRTL010000001">
    <property type="protein sequence ID" value="MBC8610092.1"/>
    <property type="molecule type" value="Genomic_DNA"/>
</dbReference>
<dbReference type="GO" id="GO:0071949">
    <property type="term" value="F:FAD binding"/>
    <property type="evidence" value="ECO:0007669"/>
    <property type="project" value="InterPro"/>
</dbReference>
<gene>
    <name evidence="2" type="ORF">H8702_03005</name>
</gene>
<dbReference type="NCBIfam" id="NF008519">
    <property type="entry name" value="PRK11445.1"/>
    <property type="match status" value="1"/>
</dbReference>
<organism evidence="2 3">
    <name type="scientific">Massiliimalia timonensis</name>
    <dbReference type="NCBI Taxonomy" id="1987501"/>
    <lineage>
        <taxon>Bacteria</taxon>
        <taxon>Bacillati</taxon>
        <taxon>Bacillota</taxon>
        <taxon>Clostridia</taxon>
        <taxon>Eubacteriales</taxon>
        <taxon>Oscillospiraceae</taxon>
        <taxon>Massiliimalia</taxon>
    </lineage>
</organism>
<evidence type="ECO:0000313" key="3">
    <source>
        <dbReference type="Proteomes" id="UP000632659"/>
    </source>
</evidence>
<protein>
    <submittedName>
        <fullName evidence="2">FAD-binding protein</fullName>
    </submittedName>
</protein>
<dbReference type="RefSeq" id="WP_187536222.1">
    <property type="nucleotide sequence ID" value="NZ_JACRTL010000001.1"/>
</dbReference>
<dbReference type="InterPro" id="IPR036188">
    <property type="entry name" value="FAD/NAD-bd_sf"/>
</dbReference>
<dbReference type="InterPro" id="IPR002938">
    <property type="entry name" value="FAD-bd"/>
</dbReference>
<accession>A0A8J6TYM2</accession>
<dbReference type="Proteomes" id="UP000632659">
    <property type="component" value="Unassembled WGS sequence"/>
</dbReference>
<evidence type="ECO:0000313" key="2">
    <source>
        <dbReference type="EMBL" id="MBC8610092.1"/>
    </source>
</evidence>
<proteinExistence type="predicted"/>
<evidence type="ECO:0000259" key="1">
    <source>
        <dbReference type="Pfam" id="PF01494"/>
    </source>
</evidence>
<dbReference type="Pfam" id="PF01494">
    <property type="entry name" value="FAD_binding_3"/>
    <property type="match status" value="1"/>
</dbReference>